<accession>A0AAN8ZNR1</accession>
<evidence type="ECO:0000313" key="3">
    <source>
        <dbReference type="Proteomes" id="UP001381693"/>
    </source>
</evidence>
<keyword evidence="3" id="KW-1185">Reference proteome</keyword>
<keyword evidence="1" id="KW-0732">Signal</keyword>
<evidence type="ECO:0000313" key="2">
    <source>
        <dbReference type="EMBL" id="KAK7014820.1"/>
    </source>
</evidence>
<dbReference type="InterPro" id="IPR016187">
    <property type="entry name" value="CTDL_fold"/>
</dbReference>
<dbReference type="SUPFAM" id="SSF56436">
    <property type="entry name" value="C-type lectin-like"/>
    <property type="match status" value="1"/>
</dbReference>
<protein>
    <recommendedName>
        <fullName evidence="4">Apple domain-containing protein</fullName>
    </recommendedName>
</protein>
<feature type="signal peptide" evidence="1">
    <location>
        <begin position="1"/>
        <end position="20"/>
    </location>
</feature>
<organism evidence="2 3">
    <name type="scientific">Halocaridina rubra</name>
    <name type="common">Hawaiian red shrimp</name>
    <dbReference type="NCBI Taxonomy" id="373956"/>
    <lineage>
        <taxon>Eukaryota</taxon>
        <taxon>Metazoa</taxon>
        <taxon>Ecdysozoa</taxon>
        <taxon>Arthropoda</taxon>
        <taxon>Crustacea</taxon>
        <taxon>Multicrustacea</taxon>
        <taxon>Malacostraca</taxon>
        <taxon>Eumalacostraca</taxon>
        <taxon>Eucarida</taxon>
        <taxon>Decapoda</taxon>
        <taxon>Pleocyemata</taxon>
        <taxon>Caridea</taxon>
        <taxon>Atyoidea</taxon>
        <taxon>Atyidae</taxon>
        <taxon>Halocaridina</taxon>
    </lineage>
</organism>
<proteinExistence type="predicted"/>
<feature type="chain" id="PRO_5042969786" description="Apple domain-containing protein" evidence="1">
    <location>
        <begin position="21"/>
        <end position="217"/>
    </location>
</feature>
<evidence type="ECO:0008006" key="4">
    <source>
        <dbReference type="Google" id="ProtNLM"/>
    </source>
</evidence>
<dbReference type="InterPro" id="IPR016186">
    <property type="entry name" value="C-type_lectin-like/link_sf"/>
</dbReference>
<name>A0AAN8ZNR1_HALRR</name>
<reference evidence="2 3" key="1">
    <citation type="submission" date="2023-11" db="EMBL/GenBank/DDBJ databases">
        <title>Halocaridina rubra genome assembly.</title>
        <authorList>
            <person name="Smith C."/>
        </authorList>
    </citation>
    <scope>NUCLEOTIDE SEQUENCE [LARGE SCALE GENOMIC DNA]</scope>
    <source>
        <strain evidence="2">EP-1</strain>
        <tissue evidence="2">Whole</tissue>
    </source>
</reference>
<dbReference type="EMBL" id="JAXCGZ010023244">
    <property type="protein sequence ID" value="KAK7014820.1"/>
    <property type="molecule type" value="Genomic_DNA"/>
</dbReference>
<dbReference type="Proteomes" id="UP001381693">
    <property type="component" value="Unassembled WGS sequence"/>
</dbReference>
<dbReference type="Gene3D" id="3.10.100.10">
    <property type="entry name" value="Mannose-Binding Protein A, subunit A"/>
    <property type="match status" value="1"/>
</dbReference>
<gene>
    <name evidence="2" type="ORF">SK128_026004</name>
</gene>
<dbReference type="CDD" id="cd00037">
    <property type="entry name" value="CLECT"/>
    <property type="match status" value="1"/>
</dbReference>
<comment type="caution">
    <text evidence="2">The sequence shown here is derived from an EMBL/GenBank/DDBJ whole genome shotgun (WGS) entry which is preliminary data.</text>
</comment>
<evidence type="ECO:0000256" key="1">
    <source>
        <dbReference type="SAM" id="SignalP"/>
    </source>
</evidence>
<sequence length="217" mass="24766">MGWRELLWLLLLMQKRNTFGYDRVSLTFMRIYDGGTKINASYTSRQAFSRACCTAICQSIPGCWLFTWDTATVECSIPTTLQSVITTATASPTLQSYYVSSINGKTINKSLMQGSWHQVKTSCELLQGSLYLPPDSSYSFVLHHVFGIGKFWTGMYREASVESLWYSMDGHFVSQRPDWMPGQPNNHMGSQYYTMVVDGYLYDMHYDADTIYGLCEI</sequence>
<dbReference type="AlphaFoldDB" id="A0AAN8ZNR1"/>